<reference evidence="4" key="1">
    <citation type="submission" date="2021-01" db="EMBL/GenBank/DDBJ databases">
        <authorList>
            <person name="Corre E."/>
            <person name="Pelletier E."/>
            <person name="Niang G."/>
            <person name="Scheremetjew M."/>
            <person name="Finn R."/>
            <person name="Kale V."/>
            <person name="Holt S."/>
            <person name="Cochrane G."/>
            <person name="Meng A."/>
            <person name="Brown T."/>
            <person name="Cohen L."/>
        </authorList>
    </citation>
    <scope>NUCLEOTIDE SEQUENCE</scope>
    <source>
        <strain evidence="4">379</strain>
    </source>
</reference>
<dbReference type="PANTHER" id="PTHR21501:SF1">
    <property type="entry name" value="PROTEIN FAM-161"/>
    <property type="match status" value="1"/>
</dbReference>
<feature type="compositionally biased region" description="Basic and acidic residues" evidence="3">
    <location>
        <begin position="79"/>
        <end position="103"/>
    </location>
</feature>
<dbReference type="GO" id="GO:0044782">
    <property type="term" value="P:cilium organization"/>
    <property type="evidence" value="ECO:0007669"/>
    <property type="project" value="TreeGrafter"/>
</dbReference>
<proteinExistence type="inferred from homology"/>
<feature type="region of interest" description="Disordered" evidence="3">
    <location>
        <begin position="1"/>
        <end position="141"/>
    </location>
</feature>
<feature type="compositionally biased region" description="Low complexity" evidence="3">
    <location>
        <begin position="16"/>
        <end position="37"/>
    </location>
</feature>
<feature type="compositionally biased region" description="Basic and acidic residues" evidence="3">
    <location>
        <begin position="113"/>
        <end position="130"/>
    </location>
</feature>
<dbReference type="GO" id="GO:0005929">
    <property type="term" value="C:cilium"/>
    <property type="evidence" value="ECO:0007669"/>
    <property type="project" value="TreeGrafter"/>
</dbReference>
<feature type="compositionally biased region" description="Basic and acidic residues" evidence="3">
    <location>
        <begin position="172"/>
        <end position="183"/>
    </location>
</feature>
<dbReference type="AlphaFoldDB" id="A0A7S3T908"/>
<sequence>MAAAGGMRESADGAVGPRPASAAAPLRSGSAPSLRPSTPKPPPPFSFSKGGLPLERPRTASGAEGGARTHVARPVPAAVKERRWQAMQERERQRKERLREQARVLKGQSRLPPRMEERAREEEAKEREAAAQRAASAAESEAASAAAAFRMRPIPAEVRMPMWEQMQLEEAGRAERISREAARLARRSKLPPRMQEEAESRSRERRAREERERIKADAEKDLTFTPMIRPLPASTSKPAGFRPKPPKPPPPPQPFELLTDAIKDPGGKGTLPAPAEKERVLRDMARDELVLPERRWPYLSTRAPVQPKAPPPAVAVPPPPTTTSTELRRAALEMDKLKRQIEEERTAQAEARRREEAKEATKKVAGALDLPSARDKARREREEAAARRRAFQREQAEKDAAHRTALGDMYARVAQRPFLFQQQGIDAKVFEETQAAYDKFESALKKQGLSDLLDLPR</sequence>
<comment type="similarity">
    <text evidence="1">Belongs to the FAM161 family.</text>
</comment>
<name>A0A7S3T908_EMIHU</name>
<evidence type="ECO:0000313" key="4">
    <source>
        <dbReference type="EMBL" id="CAE0577554.1"/>
    </source>
</evidence>
<dbReference type="Pfam" id="PF10595">
    <property type="entry name" value="FAM161A_B"/>
    <property type="match status" value="1"/>
</dbReference>
<feature type="region of interest" description="Disordered" evidence="3">
    <location>
        <begin position="172"/>
        <end position="277"/>
    </location>
</feature>
<dbReference type="PANTHER" id="PTHR21501">
    <property type="entry name" value="PROTEIN FAM-161"/>
    <property type="match status" value="1"/>
</dbReference>
<feature type="compositionally biased region" description="Basic and acidic residues" evidence="3">
    <location>
        <begin position="372"/>
        <end position="400"/>
    </location>
</feature>
<feature type="compositionally biased region" description="Basic and acidic residues" evidence="3">
    <location>
        <begin position="194"/>
        <end position="222"/>
    </location>
</feature>
<gene>
    <name evidence="4" type="ORF">EHUX00137_LOCUS34411</name>
</gene>
<feature type="compositionally biased region" description="Basic and acidic residues" evidence="3">
    <location>
        <begin position="344"/>
        <end position="362"/>
    </location>
</feature>
<keyword evidence="2" id="KW-0175">Coiled coil</keyword>
<feature type="compositionally biased region" description="Pro residues" evidence="3">
    <location>
        <begin position="307"/>
        <end position="321"/>
    </location>
</feature>
<protein>
    <submittedName>
        <fullName evidence="4">Uncharacterized protein</fullName>
    </submittedName>
</protein>
<feature type="region of interest" description="Disordered" evidence="3">
    <location>
        <begin position="301"/>
        <end position="325"/>
    </location>
</feature>
<evidence type="ECO:0000256" key="1">
    <source>
        <dbReference type="ARBA" id="ARBA00006663"/>
    </source>
</evidence>
<feature type="region of interest" description="Disordered" evidence="3">
    <location>
        <begin position="344"/>
        <end position="400"/>
    </location>
</feature>
<evidence type="ECO:0000256" key="3">
    <source>
        <dbReference type="SAM" id="MobiDB-lite"/>
    </source>
</evidence>
<dbReference type="InterPro" id="IPR051655">
    <property type="entry name" value="FAM161"/>
</dbReference>
<organism evidence="4">
    <name type="scientific">Emiliania huxleyi</name>
    <name type="common">Coccolithophore</name>
    <name type="synonym">Pontosphaera huxleyi</name>
    <dbReference type="NCBI Taxonomy" id="2903"/>
    <lineage>
        <taxon>Eukaryota</taxon>
        <taxon>Haptista</taxon>
        <taxon>Haptophyta</taxon>
        <taxon>Prymnesiophyceae</taxon>
        <taxon>Isochrysidales</taxon>
        <taxon>Noelaerhabdaceae</taxon>
        <taxon>Emiliania</taxon>
    </lineage>
</organism>
<feature type="compositionally biased region" description="Low complexity" evidence="3">
    <location>
        <begin position="131"/>
        <end position="141"/>
    </location>
</feature>
<evidence type="ECO:0000256" key="2">
    <source>
        <dbReference type="ARBA" id="ARBA00023054"/>
    </source>
</evidence>
<accession>A0A7S3T908</accession>
<dbReference type="InterPro" id="IPR019579">
    <property type="entry name" value="FAM161A/B"/>
</dbReference>
<dbReference type="EMBL" id="HBIR01044086">
    <property type="protein sequence ID" value="CAE0577554.1"/>
    <property type="molecule type" value="Transcribed_RNA"/>
</dbReference>
<dbReference type="GO" id="GO:0005856">
    <property type="term" value="C:cytoskeleton"/>
    <property type="evidence" value="ECO:0007669"/>
    <property type="project" value="UniProtKB-ARBA"/>
</dbReference>